<evidence type="ECO:0000313" key="3">
    <source>
        <dbReference type="Proteomes" id="UP000028002"/>
    </source>
</evidence>
<dbReference type="Proteomes" id="UP000028002">
    <property type="component" value="Unassembled WGS sequence"/>
</dbReference>
<comment type="caution">
    <text evidence="2">The sequence shown here is derived from an EMBL/GenBank/DDBJ whole genome shotgun (WGS) entry which is preliminary data.</text>
</comment>
<dbReference type="RefSeq" id="WP_036839816.1">
    <property type="nucleotide sequence ID" value="NZ_CAWLUD010000044.1"/>
</dbReference>
<organism evidence="2 3">
    <name type="scientific">Photorhabdus temperata subsp. temperata Meg1</name>
    <dbReference type="NCBI Taxonomy" id="1393735"/>
    <lineage>
        <taxon>Bacteria</taxon>
        <taxon>Pseudomonadati</taxon>
        <taxon>Pseudomonadota</taxon>
        <taxon>Gammaproteobacteria</taxon>
        <taxon>Enterobacterales</taxon>
        <taxon>Morganellaceae</taxon>
        <taxon>Photorhabdus</taxon>
    </lineage>
</organism>
<feature type="domain" description="LCI fold" evidence="1">
    <location>
        <begin position="50"/>
        <end position="87"/>
    </location>
</feature>
<dbReference type="EMBL" id="JGVH01000044">
    <property type="protein sequence ID" value="KER02608.1"/>
    <property type="molecule type" value="Genomic_DNA"/>
</dbReference>
<dbReference type="AlphaFoldDB" id="A0A081RVA5"/>
<name>A0A081RVA5_PHOTE</name>
<proteinExistence type="predicted"/>
<sequence>MFKKLLTVGTLVAGIALTGGIGVASAAGVTYKCGSGYITDKLIVGNTMWVVNPYKNFANVFKYSGSTWYFKGSIRECEGGKWAGYYERP</sequence>
<dbReference type="InterPro" id="IPR020976">
    <property type="entry name" value="Antimicrobial_lci"/>
</dbReference>
<accession>A0A081RVA5</accession>
<dbReference type="Pfam" id="PF12197">
    <property type="entry name" value="lci"/>
    <property type="match status" value="1"/>
</dbReference>
<gene>
    <name evidence="2" type="ORF">MEG1DRAFT_02752</name>
</gene>
<protein>
    <submittedName>
        <fullName evidence="2">Antimicrobial protein</fullName>
    </submittedName>
</protein>
<reference evidence="2 3" key="1">
    <citation type="submission" date="2014-03" db="EMBL/GenBank/DDBJ databases">
        <title>Draft Genome of Photorhabdus temperata Meg1.</title>
        <authorList>
            <person name="Hurst S.G.IV."/>
            <person name="Morris K."/>
            <person name="Thomas K."/>
            <person name="Tisa L.S."/>
        </authorList>
    </citation>
    <scope>NUCLEOTIDE SEQUENCE [LARGE SCALE GENOMIC DNA]</scope>
    <source>
        <strain evidence="2 3">Meg1</strain>
    </source>
</reference>
<evidence type="ECO:0000259" key="1">
    <source>
        <dbReference type="Pfam" id="PF12197"/>
    </source>
</evidence>
<evidence type="ECO:0000313" key="2">
    <source>
        <dbReference type="EMBL" id="KER02608.1"/>
    </source>
</evidence>